<sequence length="192" mass="21179">MPVRKIAVVLCIILLPLLFMRPQGATAPVEESPESMLRLHVRANSNSPADQALKYQVRDAVLAVMQDHVEKSGSLEQARAEVETVLPTVLAAADSVVDNAGYNYQVSASLGEADFPTRLYGDQVYRAGTYQAVQIYLGEGSGENWWCVLFPPLCFVEVSDDSVIPVSGDRAQTPRPRSRLLEWWQNLFGGRS</sequence>
<protein>
    <submittedName>
        <fullName evidence="1">Stage II sporulation protein R</fullName>
    </submittedName>
</protein>
<reference evidence="1 2" key="1">
    <citation type="submission" date="2009-02" db="EMBL/GenBank/DDBJ databases">
        <title>Sequencing of the draft genome and assembly of Dethiobacter alkaliphilus AHT 1.</title>
        <authorList>
            <consortium name="US DOE Joint Genome Institute (JGI-PGF)"/>
            <person name="Lucas S."/>
            <person name="Copeland A."/>
            <person name="Lapidus A."/>
            <person name="Glavina del Rio T."/>
            <person name="Dalin E."/>
            <person name="Tice H."/>
            <person name="Bruce D."/>
            <person name="Goodwin L."/>
            <person name="Pitluck S."/>
            <person name="Larimer F."/>
            <person name="Land M.L."/>
            <person name="Hauser L."/>
            <person name="Muyzer G."/>
        </authorList>
    </citation>
    <scope>NUCLEOTIDE SEQUENCE [LARGE SCALE GENOMIC DNA]</scope>
    <source>
        <strain evidence="1 2">AHT 1</strain>
    </source>
</reference>
<name>C0GGE9_DETAL</name>
<evidence type="ECO:0000313" key="2">
    <source>
        <dbReference type="Proteomes" id="UP000006443"/>
    </source>
</evidence>
<gene>
    <name evidence="1" type="ORF">DealDRAFT_1702</name>
</gene>
<dbReference type="Pfam" id="PF09551">
    <property type="entry name" value="Spore_II_R"/>
    <property type="match status" value="1"/>
</dbReference>
<proteinExistence type="predicted"/>
<dbReference type="AlphaFoldDB" id="C0GGE9"/>
<dbReference type="Proteomes" id="UP000006443">
    <property type="component" value="Unassembled WGS sequence"/>
</dbReference>
<dbReference type="eggNOG" id="ENOG5031K93">
    <property type="taxonomic scope" value="Bacteria"/>
</dbReference>
<dbReference type="RefSeq" id="WP_008516597.1">
    <property type="nucleotide sequence ID" value="NZ_ACJM01000007.1"/>
</dbReference>
<dbReference type="STRING" id="555088.DealDRAFT_1702"/>
<organism evidence="1 2">
    <name type="scientific">Dethiobacter alkaliphilus AHT 1</name>
    <dbReference type="NCBI Taxonomy" id="555088"/>
    <lineage>
        <taxon>Bacteria</taxon>
        <taxon>Bacillati</taxon>
        <taxon>Bacillota</taxon>
        <taxon>Dethiobacteria</taxon>
        <taxon>Dethiobacterales</taxon>
        <taxon>Dethiobacteraceae</taxon>
        <taxon>Dethiobacter</taxon>
    </lineage>
</organism>
<keyword evidence="2" id="KW-1185">Reference proteome</keyword>
<comment type="caution">
    <text evidence="1">The sequence shown here is derived from an EMBL/GenBank/DDBJ whole genome shotgun (WGS) entry which is preliminary data.</text>
</comment>
<dbReference type="EMBL" id="ACJM01000007">
    <property type="protein sequence ID" value="EEG77579.1"/>
    <property type="molecule type" value="Genomic_DNA"/>
</dbReference>
<dbReference type="OrthoDB" id="9793324at2"/>
<accession>C0GGE9</accession>
<dbReference type="NCBIfam" id="TIGR02837">
    <property type="entry name" value="spore_II_R"/>
    <property type="match status" value="1"/>
</dbReference>
<dbReference type="InterPro" id="IPR014202">
    <property type="entry name" value="Spore_II_R"/>
</dbReference>
<evidence type="ECO:0000313" key="1">
    <source>
        <dbReference type="EMBL" id="EEG77579.1"/>
    </source>
</evidence>